<evidence type="ECO:0000313" key="2">
    <source>
        <dbReference type="Proteomes" id="UP000510788"/>
    </source>
</evidence>
<organism evidence="1 2">
    <name type="scientific">Lactobacillus johnsonii</name>
    <dbReference type="NCBI Taxonomy" id="33959"/>
    <lineage>
        <taxon>Bacteria</taxon>
        <taxon>Bacillati</taxon>
        <taxon>Bacillota</taxon>
        <taxon>Bacilli</taxon>
        <taxon>Lactobacillales</taxon>
        <taxon>Lactobacillaceae</taxon>
        <taxon>Lactobacillus</taxon>
    </lineage>
</organism>
<evidence type="ECO:0000313" key="1">
    <source>
        <dbReference type="EMBL" id="QLL68347.1"/>
    </source>
</evidence>
<dbReference type="AlphaFoldDB" id="A0A9X7TWN5"/>
<sequence>MILTPKELEGVLVYVDYAPLPILKSNATNEQKIIYANYIIERLNENKIDTPFFSKNTSNN</sequence>
<name>A0A9X7TWN5_LACJH</name>
<dbReference type="RefSeq" id="WP_127795546.1">
    <property type="nucleotide sequence ID" value="NZ_CP047409.1"/>
</dbReference>
<protein>
    <submittedName>
        <fullName evidence="1">Uncharacterized protein</fullName>
    </submittedName>
</protein>
<proteinExistence type="predicted"/>
<reference evidence="1 2" key="1">
    <citation type="submission" date="2020-01" db="EMBL/GenBank/DDBJ databases">
        <title>Complete and circular genome sequences of six lactobacillus isolates from horses.</title>
        <authorList>
            <person name="Hassan H.M."/>
        </authorList>
    </citation>
    <scope>NUCLEOTIDE SEQUENCE [LARGE SCALE GENOMIC DNA]</scope>
    <source>
        <strain evidence="1 2">3DG</strain>
    </source>
</reference>
<dbReference type="EMBL" id="CP047409">
    <property type="protein sequence ID" value="QLL68347.1"/>
    <property type="molecule type" value="Genomic_DNA"/>
</dbReference>
<accession>A0A9X7TWN5</accession>
<gene>
    <name evidence="1" type="ORF">GTO82_05625</name>
</gene>
<dbReference type="Proteomes" id="UP000510788">
    <property type="component" value="Chromosome"/>
</dbReference>